<dbReference type="InterPro" id="IPR014818">
    <property type="entry name" value="Phage/plasmid_primase_P4_C"/>
</dbReference>
<dbReference type="PROSITE" id="PS51206">
    <property type="entry name" value="SF3_HELICASE_1"/>
    <property type="match status" value="1"/>
</dbReference>
<proteinExistence type="predicted"/>
<protein>
    <recommendedName>
        <fullName evidence="4">SF3 helicase domain-containing protein</fullName>
    </recommendedName>
</protein>
<evidence type="ECO:0000256" key="1">
    <source>
        <dbReference type="ARBA" id="ARBA00022741"/>
    </source>
</evidence>
<dbReference type="RefSeq" id="WP_249334459.1">
    <property type="nucleotide sequence ID" value="NZ_JACRSY010000056.1"/>
</dbReference>
<dbReference type="InterPro" id="IPR051620">
    <property type="entry name" value="ORF904-like_C"/>
</dbReference>
<dbReference type="EMBL" id="JACRSY010000056">
    <property type="protein sequence ID" value="MBC8581503.1"/>
    <property type="molecule type" value="Genomic_DNA"/>
</dbReference>
<dbReference type="SUPFAM" id="SSF52540">
    <property type="entry name" value="P-loop containing nucleoside triphosphate hydrolases"/>
    <property type="match status" value="1"/>
</dbReference>
<dbReference type="InterPro" id="IPR027417">
    <property type="entry name" value="P-loop_NTPase"/>
</dbReference>
<dbReference type="Gene3D" id="3.40.50.300">
    <property type="entry name" value="P-loop containing nucleotide triphosphate hydrolases"/>
    <property type="match status" value="1"/>
</dbReference>
<dbReference type="PANTHER" id="PTHR35372">
    <property type="entry name" value="ATP BINDING PROTEIN-RELATED"/>
    <property type="match status" value="1"/>
</dbReference>
<keyword evidence="3" id="KW-0067">ATP-binding</keyword>
<evidence type="ECO:0000313" key="5">
    <source>
        <dbReference type="EMBL" id="MBC8581503.1"/>
    </source>
</evidence>
<evidence type="ECO:0000259" key="4">
    <source>
        <dbReference type="PROSITE" id="PS51206"/>
    </source>
</evidence>
<name>A0A926EJP3_9FIRM</name>
<keyword evidence="2" id="KW-0378">Hydrolase</keyword>
<comment type="caution">
    <text evidence="5">The sequence shown here is derived from an EMBL/GenBank/DDBJ whole genome shotgun (WGS) entry which is preliminary data.</text>
</comment>
<dbReference type="Pfam" id="PF08706">
    <property type="entry name" value="D5_N"/>
    <property type="match status" value="1"/>
</dbReference>
<gene>
    <name evidence="5" type="ORF">H8718_18635</name>
</gene>
<dbReference type="InterPro" id="IPR006500">
    <property type="entry name" value="Helicase_put_C_phage/plasmid"/>
</dbReference>
<evidence type="ECO:0000313" key="6">
    <source>
        <dbReference type="Proteomes" id="UP000655830"/>
    </source>
</evidence>
<dbReference type="AlphaFoldDB" id="A0A926EJP3"/>
<keyword evidence="1" id="KW-0547">Nucleotide-binding</keyword>
<dbReference type="PANTHER" id="PTHR35372:SF2">
    <property type="entry name" value="SF3 HELICASE DOMAIN-CONTAINING PROTEIN"/>
    <property type="match status" value="1"/>
</dbReference>
<dbReference type="Pfam" id="PF19263">
    <property type="entry name" value="DUF5906"/>
    <property type="match status" value="1"/>
</dbReference>
<dbReference type="GO" id="GO:0016787">
    <property type="term" value="F:hydrolase activity"/>
    <property type="evidence" value="ECO:0007669"/>
    <property type="project" value="UniProtKB-KW"/>
</dbReference>
<reference evidence="5" key="1">
    <citation type="submission" date="2020-08" db="EMBL/GenBank/DDBJ databases">
        <title>Genome public.</title>
        <authorList>
            <person name="Liu C."/>
            <person name="Sun Q."/>
        </authorList>
    </citation>
    <scope>NUCLEOTIDE SEQUENCE</scope>
    <source>
        <strain evidence="5">NSJ-12</strain>
    </source>
</reference>
<dbReference type="InterPro" id="IPR045455">
    <property type="entry name" value="NrS-1_pol-like_helicase"/>
</dbReference>
<dbReference type="Proteomes" id="UP000655830">
    <property type="component" value="Unassembled WGS sequence"/>
</dbReference>
<feature type="domain" description="SF3 helicase" evidence="4">
    <location>
        <begin position="73"/>
        <end position="231"/>
    </location>
</feature>
<dbReference type="InterPro" id="IPR014015">
    <property type="entry name" value="Helicase_SF3_DNA-vir"/>
</dbReference>
<evidence type="ECO:0000256" key="2">
    <source>
        <dbReference type="ARBA" id="ARBA00022801"/>
    </source>
</evidence>
<sequence length="353" mass="40409">MSTNNFISYDQLNTYEHLINFKNGILDTQTWQLIKHSPQYNHTYQIQYNYNEKAEEPKIWKQFVATLVSGDTDSAYSLQEWMGLNISDYNANLCKKSVALCGAVGNTGKSKLLKMLAQIIGIHNICSKSIQDLSARFGAGALYGKKCVLIDDQKATNIEDGSTFKAITGDGIIEAELKGKDPFSFAFKGGITFTCNEMPYIKDDKGSHMFERFLIIPCNNVIPKEKRDNRLFEKMEKEIEGIILWALKGLKRLMNNSFVLTESERSKEANKQYRVSNDSLFRFINEYCIITGDKRDKIAKPEFEERYTSFCIANGINGLDKKNIVDRAEKNGVICNKYNGYYHYRGIRYKDGF</sequence>
<dbReference type="NCBIfam" id="TIGR01613">
    <property type="entry name" value="primase_Cterm"/>
    <property type="match status" value="1"/>
</dbReference>
<dbReference type="GO" id="GO:0005524">
    <property type="term" value="F:ATP binding"/>
    <property type="evidence" value="ECO:0007669"/>
    <property type="project" value="UniProtKB-KW"/>
</dbReference>
<keyword evidence="6" id="KW-1185">Reference proteome</keyword>
<evidence type="ECO:0000256" key="3">
    <source>
        <dbReference type="ARBA" id="ARBA00022840"/>
    </source>
</evidence>
<accession>A0A926EJP3</accession>
<organism evidence="5 6">
    <name type="scientific">Zhenhengia yiwuensis</name>
    <dbReference type="NCBI Taxonomy" id="2763666"/>
    <lineage>
        <taxon>Bacteria</taxon>
        <taxon>Bacillati</taxon>
        <taxon>Bacillota</taxon>
        <taxon>Clostridia</taxon>
        <taxon>Lachnospirales</taxon>
        <taxon>Lachnospiraceae</taxon>
        <taxon>Zhenhengia</taxon>
    </lineage>
</organism>